<evidence type="ECO:0000256" key="1">
    <source>
        <dbReference type="ARBA" id="ARBA00004141"/>
    </source>
</evidence>
<keyword evidence="8 9" id="KW-0807">Transducer</keyword>
<feature type="transmembrane region" description="Helical" evidence="10">
    <location>
        <begin position="312"/>
        <end position="337"/>
    </location>
</feature>
<dbReference type="InterPro" id="IPR000611">
    <property type="entry name" value="NPY_rcpt"/>
</dbReference>
<name>A0ABN8BI66_CHISP</name>
<evidence type="ECO:0000256" key="6">
    <source>
        <dbReference type="ARBA" id="ARBA00023136"/>
    </source>
</evidence>
<evidence type="ECO:0000256" key="9">
    <source>
        <dbReference type="RuleBase" id="RU000688"/>
    </source>
</evidence>
<feature type="transmembrane region" description="Helical" evidence="10">
    <location>
        <begin position="211"/>
        <end position="230"/>
    </location>
</feature>
<dbReference type="SUPFAM" id="SSF81321">
    <property type="entry name" value="Family A G protein-coupled receptor-like"/>
    <property type="match status" value="1"/>
</dbReference>
<keyword evidence="6 10" id="KW-0472">Membrane</keyword>
<keyword evidence="13" id="KW-1185">Reference proteome</keyword>
<evidence type="ECO:0000256" key="8">
    <source>
        <dbReference type="ARBA" id="ARBA00023224"/>
    </source>
</evidence>
<comment type="similarity">
    <text evidence="2 9">Belongs to the G-protein coupled receptor 1 family.</text>
</comment>
<gene>
    <name evidence="12" type="ORF">CHILSU_LOCUS10750</name>
</gene>
<evidence type="ECO:0000313" key="13">
    <source>
        <dbReference type="Proteomes" id="UP001153292"/>
    </source>
</evidence>
<evidence type="ECO:0000256" key="5">
    <source>
        <dbReference type="ARBA" id="ARBA00023040"/>
    </source>
</evidence>
<dbReference type="Pfam" id="PF00001">
    <property type="entry name" value="7tm_1"/>
    <property type="match status" value="1"/>
</dbReference>
<dbReference type="PRINTS" id="PR01012">
    <property type="entry name" value="NRPEPTIDEYR"/>
</dbReference>
<reference evidence="12" key="1">
    <citation type="submission" date="2021-12" db="EMBL/GenBank/DDBJ databases">
        <authorList>
            <person name="King R."/>
        </authorList>
    </citation>
    <scope>NUCLEOTIDE SEQUENCE</scope>
</reference>
<dbReference type="EMBL" id="OU963901">
    <property type="protein sequence ID" value="CAH0407352.1"/>
    <property type="molecule type" value="Genomic_DNA"/>
</dbReference>
<dbReference type="InterPro" id="IPR017452">
    <property type="entry name" value="GPCR_Rhodpsn_7TM"/>
</dbReference>
<dbReference type="PANTHER" id="PTHR45695">
    <property type="entry name" value="LEUCOKININ RECEPTOR-RELATED"/>
    <property type="match status" value="1"/>
</dbReference>
<sequence>MKIFMVGNNDVVKLGYQTRQNVRSEWCRMLEINEIESSNYVPSTPIPGPFLFSNKTIENVENITVPTNSSWLDYDVVCSSGAGDNFLSTTIFQTCVFIMYSIVFIVALIGNGLVCFVVQSSPRMKTVTNYFIVNLAVGDILMTLFCVPFSFMSMLVLRYWPFGAIMCKVVNYSQAVSVLVSAYTLLAISIDRYMVIMHPLRPRLGKTAAKLVVAGVWGGALATAAPIPVVSQVQRPTEWHRFCGTDICLEEWERPEQSERYTCALLAFQFLLPLSALICTYVRIAHVVWGGRPPGEAQSARDNRMQRSKRKMIKMMVTVVVVFTVCWLPLNVFIILWTVYGEDVSWATWPGVPYVWFASHWLAMSHSCYNPIIYCYMNAKYRRGFKQAISSVLKLRMEPSQSYHGYSVGDNMIPLSELVGVNGMTRRGTSSSCISRLHRAPTCSSCASIRRPTGGTNAVLRTSVPVRALSVRTHFN</sequence>
<dbReference type="SMART" id="SM01381">
    <property type="entry name" value="7TM_GPCR_Srsx"/>
    <property type="match status" value="1"/>
</dbReference>
<keyword evidence="4 10" id="KW-1133">Transmembrane helix</keyword>
<evidence type="ECO:0000256" key="10">
    <source>
        <dbReference type="SAM" id="Phobius"/>
    </source>
</evidence>
<accession>A0ABN8BI66</accession>
<evidence type="ECO:0000256" key="3">
    <source>
        <dbReference type="ARBA" id="ARBA00022692"/>
    </source>
</evidence>
<dbReference type="InterPro" id="IPR000276">
    <property type="entry name" value="GPCR_Rhodpsn"/>
</dbReference>
<evidence type="ECO:0000313" key="12">
    <source>
        <dbReference type="EMBL" id="CAH0407352.1"/>
    </source>
</evidence>
<dbReference type="PANTHER" id="PTHR45695:SF9">
    <property type="entry name" value="LEUCOKININ RECEPTOR"/>
    <property type="match status" value="1"/>
</dbReference>
<feature type="transmembrane region" description="Helical" evidence="10">
    <location>
        <begin position="97"/>
        <end position="118"/>
    </location>
</feature>
<dbReference type="CDD" id="cd15392">
    <property type="entry name" value="7tmA_PR4-like"/>
    <property type="match status" value="1"/>
</dbReference>
<feature type="transmembrane region" description="Helical" evidence="10">
    <location>
        <begin position="172"/>
        <end position="190"/>
    </location>
</feature>
<feature type="transmembrane region" description="Helical" evidence="10">
    <location>
        <begin position="130"/>
        <end position="160"/>
    </location>
</feature>
<keyword evidence="7 9" id="KW-0675">Receptor</keyword>
<dbReference type="PROSITE" id="PS00237">
    <property type="entry name" value="G_PROTEIN_RECEP_F1_1"/>
    <property type="match status" value="1"/>
</dbReference>
<comment type="subcellular location">
    <subcellularLocation>
        <location evidence="1">Membrane</location>
        <topology evidence="1">Multi-pass membrane protein</topology>
    </subcellularLocation>
</comment>
<feature type="transmembrane region" description="Helical" evidence="10">
    <location>
        <begin position="270"/>
        <end position="291"/>
    </location>
</feature>
<dbReference type="PRINTS" id="PR00237">
    <property type="entry name" value="GPCRRHODOPSN"/>
</dbReference>
<feature type="transmembrane region" description="Helical" evidence="10">
    <location>
        <begin position="357"/>
        <end position="377"/>
    </location>
</feature>
<evidence type="ECO:0000256" key="2">
    <source>
        <dbReference type="ARBA" id="ARBA00010663"/>
    </source>
</evidence>
<evidence type="ECO:0000259" key="11">
    <source>
        <dbReference type="PROSITE" id="PS50262"/>
    </source>
</evidence>
<dbReference type="PROSITE" id="PS50262">
    <property type="entry name" value="G_PROTEIN_RECEP_F1_2"/>
    <property type="match status" value="1"/>
</dbReference>
<dbReference type="Proteomes" id="UP001153292">
    <property type="component" value="Chromosome 8"/>
</dbReference>
<keyword evidence="5 9" id="KW-0297">G-protein coupled receptor</keyword>
<organism evidence="12 13">
    <name type="scientific">Chilo suppressalis</name>
    <name type="common">Asiatic rice borer moth</name>
    <dbReference type="NCBI Taxonomy" id="168631"/>
    <lineage>
        <taxon>Eukaryota</taxon>
        <taxon>Metazoa</taxon>
        <taxon>Ecdysozoa</taxon>
        <taxon>Arthropoda</taxon>
        <taxon>Hexapoda</taxon>
        <taxon>Insecta</taxon>
        <taxon>Pterygota</taxon>
        <taxon>Neoptera</taxon>
        <taxon>Endopterygota</taxon>
        <taxon>Lepidoptera</taxon>
        <taxon>Glossata</taxon>
        <taxon>Ditrysia</taxon>
        <taxon>Pyraloidea</taxon>
        <taxon>Crambidae</taxon>
        <taxon>Crambinae</taxon>
        <taxon>Chilo</taxon>
    </lineage>
</organism>
<protein>
    <recommendedName>
        <fullName evidence="11">G-protein coupled receptors family 1 profile domain-containing protein</fullName>
    </recommendedName>
</protein>
<dbReference type="Gene3D" id="1.20.1070.10">
    <property type="entry name" value="Rhodopsin 7-helix transmembrane proteins"/>
    <property type="match status" value="1"/>
</dbReference>
<proteinExistence type="inferred from homology"/>
<evidence type="ECO:0000256" key="7">
    <source>
        <dbReference type="ARBA" id="ARBA00023170"/>
    </source>
</evidence>
<evidence type="ECO:0000256" key="4">
    <source>
        <dbReference type="ARBA" id="ARBA00022989"/>
    </source>
</evidence>
<keyword evidence="3 9" id="KW-0812">Transmembrane</keyword>
<feature type="domain" description="G-protein coupled receptors family 1 profile" evidence="11">
    <location>
        <begin position="110"/>
        <end position="374"/>
    </location>
</feature>